<sequence length="161" mass="18212">MKESNGTKAAVGVPKRANTKKANVKDPNKGKLSVTDQRIKKRQAKKERKAKKDPNQPKRPPSAFFVFLEDFRKSYKENHPDVKGVSVIGKAGGDKWKHMTDAEKQPYVTKALQRKAEYEKSLAAYKLKKNDEDASPGESERSKSDMLEDDEESGEEDEDDE</sequence>
<organism evidence="1 2">
    <name type="scientific">Diphasiastrum complanatum</name>
    <name type="common">Issler's clubmoss</name>
    <name type="synonym">Lycopodium complanatum</name>
    <dbReference type="NCBI Taxonomy" id="34168"/>
    <lineage>
        <taxon>Eukaryota</taxon>
        <taxon>Viridiplantae</taxon>
        <taxon>Streptophyta</taxon>
        <taxon>Embryophyta</taxon>
        <taxon>Tracheophyta</taxon>
        <taxon>Lycopodiopsida</taxon>
        <taxon>Lycopodiales</taxon>
        <taxon>Lycopodiaceae</taxon>
        <taxon>Lycopodioideae</taxon>
        <taxon>Diphasiastrum</taxon>
    </lineage>
</organism>
<dbReference type="EMBL" id="CM055104">
    <property type="protein sequence ID" value="KAJ7533611.1"/>
    <property type="molecule type" value="Genomic_DNA"/>
</dbReference>
<comment type="caution">
    <text evidence="1">The sequence shown here is derived from an EMBL/GenBank/DDBJ whole genome shotgun (WGS) entry which is preliminary data.</text>
</comment>
<name>A0ACC2BV27_DIPCM</name>
<proteinExistence type="predicted"/>
<evidence type="ECO:0000313" key="2">
    <source>
        <dbReference type="Proteomes" id="UP001162992"/>
    </source>
</evidence>
<accession>A0ACC2BV27</accession>
<reference evidence="2" key="1">
    <citation type="journal article" date="2024" name="Proc. Natl. Acad. Sci. U.S.A.">
        <title>Extraordinary preservation of gene collinearity over three hundred million years revealed in homosporous lycophytes.</title>
        <authorList>
            <person name="Li C."/>
            <person name="Wickell D."/>
            <person name="Kuo L.Y."/>
            <person name="Chen X."/>
            <person name="Nie B."/>
            <person name="Liao X."/>
            <person name="Peng D."/>
            <person name="Ji J."/>
            <person name="Jenkins J."/>
            <person name="Williams M."/>
            <person name="Shu S."/>
            <person name="Plott C."/>
            <person name="Barry K."/>
            <person name="Rajasekar S."/>
            <person name="Grimwood J."/>
            <person name="Han X."/>
            <person name="Sun S."/>
            <person name="Hou Z."/>
            <person name="He W."/>
            <person name="Dai G."/>
            <person name="Sun C."/>
            <person name="Schmutz J."/>
            <person name="Leebens-Mack J.H."/>
            <person name="Li F.W."/>
            <person name="Wang L."/>
        </authorList>
    </citation>
    <scope>NUCLEOTIDE SEQUENCE [LARGE SCALE GENOMIC DNA]</scope>
    <source>
        <strain evidence="2">cv. PW_Plant_1</strain>
    </source>
</reference>
<protein>
    <submittedName>
        <fullName evidence="1">Uncharacterized protein</fullName>
    </submittedName>
</protein>
<keyword evidence="2" id="KW-1185">Reference proteome</keyword>
<dbReference type="Proteomes" id="UP001162992">
    <property type="component" value="Chromosome 13"/>
</dbReference>
<gene>
    <name evidence="1" type="ORF">O6H91_13G056800</name>
</gene>
<evidence type="ECO:0000313" key="1">
    <source>
        <dbReference type="EMBL" id="KAJ7533611.1"/>
    </source>
</evidence>